<dbReference type="InterPro" id="IPR013360">
    <property type="entry name" value="Pilus_4_PilW"/>
</dbReference>
<name>A0A095T6F9_9GAMM</name>
<dbReference type="SUPFAM" id="SSF48452">
    <property type="entry name" value="TPR-like"/>
    <property type="match status" value="1"/>
</dbReference>
<organism evidence="2 3">
    <name type="scientific">Tatumella morbirosei</name>
    <dbReference type="NCBI Taxonomy" id="642227"/>
    <lineage>
        <taxon>Bacteria</taxon>
        <taxon>Pseudomonadati</taxon>
        <taxon>Pseudomonadota</taxon>
        <taxon>Gammaproteobacteria</taxon>
        <taxon>Enterobacterales</taxon>
        <taxon>Erwiniaceae</taxon>
        <taxon>Tatumella</taxon>
    </lineage>
</organism>
<accession>A0A095T6F9</accession>
<reference evidence="2" key="1">
    <citation type="submission" date="2014-12" db="EMBL/GenBank/DDBJ databases">
        <title>The draft genome of the Tatumella morbirosei type strain, LMG23360T isolated from pineapple rot.</title>
        <authorList>
            <person name="Smits T.H."/>
            <person name="Palmer M."/>
            <person name="Venter S.N."/>
            <person name="Duffy B."/>
            <person name="Steenkamp E.T."/>
            <person name="Chan W.Y."/>
            <person name="Coutinho T.A."/>
            <person name="Coetzee M.P."/>
            <person name="De Maayer P."/>
        </authorList>
    </citation>
    <scope>NUCLEOTIDE SEQUENCE [LARGE SCALE GENOMIC DNA]</scope>
    <source>
        <strain evidence="2">LMG 23360</strain>
    </source>
</reference>
<dbReference type="EMBL" id="JPKR02000003">
    <property type="protein sequence ID" value="KGD72506.1"/>
    <property type="molecule type" value="Genomic_DNA"/>
</dbReference>
<dbReference type="NCBIfam" id="TIGR02521">
    <property type="entry name" value="type_IV_pilW"/>
    <property type="match status" value="1"/>
</dbReference>
<dbReference type="STRING" id="642227.HA49_17520"/>
<dbReference type="SMART" id="SM00028">
    <property type="entry name" value="TPR"/>
    <property type="match status" value="3"/>
</dbReference>
<evidence type="ECO:0000313" key="3">
    <source>
        <dbReference type="Proteomes" id="UP000029577"/>
    </source>
</evidence>
<sequence>MSQQSWMIYALVVLLTVSGCRSFPPPRASEARLQLGLHYLLAKDYAAAERHLQRARKNAPADYRPVLALARLYQTRGHDEMAGVCYTQAEKMAPENGYVLNNYGAFLCALGQYDKARPRFARAMRATESGSRTQALLSSGFCLLDAGKTAPAAERLITAIMDDSSAAATVLAEAGQRLEQQKYADTRFLADIYHQQRSATAESLWLEILYAARQQATADVKRYGNQLARNYPLSIQYQRYLANEY</sequence>
<dbReference type="Proteomes" id="UP000029577">
    <property type="component" value="Unassembled WGS sequence"/>
</dbReference>
<comment type="caution">
    <text evidence="2">The sequence shown here is derived from an EMBL/GenBank/DDBJ whole genome shotgun (WGS) entry which is preliminary data.</text>
</comment>
<dbReference type="InterPro" id="IPR019734">
    <property type="entry name" value="TPR_rpt"/>
</dbReference>
<evidence type="ECO:0000256" key="1">
    <source>
        <dbReference type="PROSITE-ProRule" id="PRU00339"/>
    </source>
</evidence>
<gene>
    <name evidence="2" type="ORF">HA49_17520</name>
</gene>
<feature type="repeat" description="TPR" evidence="1">
    <location>
        <begin position="29"/>
        <end position="62"/>
    </location>
</feature>
<dbReference type="AlphaFoldDB" id="A0A095T6F9"/>
<evidence type="ECO:0000313" key="2">
    <source>
        <dbReference type="EMBL" id="KGD72506.1"/>
    </source>
</evidence>
<dbReference type="eggNOG" id="COG3063">
    <property type="taxonomic scope" value="Bacteria"/>
</dbReference>
<protein>
    <submittedName>
        <fullName evidence="2">Uncharacterized protein</fullName>
    </submittedName>
</protein>
<proteinExistence type="predicted"/>
<keyword evidence="1" id="KW-0802">TPR repeat</keyword>
<dbReference type="PROSITE" id="PS50005">
    <property type="entry name" value="TPR"/>
    <property type="match status" value="1"/>
</dbReference>
<dbReference type="Gene3D" id="1.25.40.10">
    <property type="entry name" value="Tetratricopeptide repeat domain"/>
    <property type="match status" value="1"/>
</dbReference>
<dbReference type="InterPro" id="IPR011990">
    <property type="entry name" value="TPR-like_helical_dom_sf"/>
</dbReference>
<keyword evidence="3" id="KW-1185">Reference proteome</keyword>
<dbReference type="RefSeq" id="WP_038022173.1">
    <property type="nucleotide sequence ID" value="NZ_JPKR02000003.1"/>
</dbReference>